<keyword evidence="2" id="KW-1185">Reference proteome</keyword>
<evidence type="ECO:0000313" key="3">
    <source>
        <dbReference type="WBParaSite" id="jg966"/>
    </source>
</evidence>
<dbReference type="AlphaFoldDB" id="A0A915EUI5"/>
<name>A0A915EUI5_9BILA</name>
<evidence type="ECO:0000313" key="2">
    <source>
        <dbReference type="Proteomes" id="UP000887574"/>
    </source>
</evidence>
<evidence type="ECO:0000256" key="1">
    <source>
        <dbReference type="SAM" id="MobiDB-lite"/>
    </source>
</evidence>
<feature type="compositionally biased region" description="Basic and acidic residues" evidence="1">
    <location>
        <begin position="93"/>
        <end position="112"/>
    </location>
</feature>
<feature type="compositionally biased region" description="Polar residues" evidence="1">
    <location>
        <begin position="79"/>
        <end position="90"/>
    </location>
</feature>
<proteinExistence type="predicted"/>
<accession>A0A915EUI5</accession>
<protein>
    <submittedName>
        <fullName evidence="3">Uncharacterized protein</fullName>
    </submittedName>
</protein>
<dbReference type="WBParaSite" id="jg966">
    <property type="protein sequence ID" value="jg966"/>
    <property type="gene ID" value="jg966"/>
</dbReference>
<sequence>METPFTTYPEEVEAKQIIEEYKRKREELEKNHFLPEDETLEKIVEEINFELKLIETVFKPYLKKKNENKKKKEKRKLKQAQSSGGYSELSSPHLHEQDNSTTAEMKEEKKKN</sequence>
<dbReference type="Proteomes" id="UP000887574">
    <property type="component" value="Unplaced"/>
</dbReference>
<reference evidence="3" key="1">
    <citation type="submission" date="2022-11" db="UniProtKB">
        <authorList>
            <consortium name="WormBaseParasite"/>
        </authorList>
    </citation>
    <scope>IDENTIFICATION</scope>
</reference>
<feature type="region of interest" description="Disordered" evidence="1">
    <location>
        <begin position="65"/>
        <end position="112"/>
    </location>
</feature>
<feature type="compositionally biased region" description="Basic residues" evidence="1">
    <location>
        <begin position="65"/>
        <end position="78"/>
    </location>
</feature>
<organism evidence="2 3">
    <name type="scientific">Ditylenchus dipsaci</name>
    <dbReference type="NCBI Taxonomy" id="166011"/>
    <lineage>
        <taxon>Eukaryota</taxon>
        <taxon>Metazoa</taxon>
        <taxon>Ecdysozoa</taxon>
        <taxon>Nematoda</taxon>
        <taxon>Chromadorea</taxon>
        <taxon>Rhabditida</taxon>
        <taxon>Tylenchina</taxon>
        <taxon>Tylenchomorpha</taxon>
        <taxon>Sphaerularioidea</taxon>
        <taxon>Anguinidae</taxon>
        <taxon>Anguininae</taxon>
        <taxon>Ditylenchus</taxon>
    </lineage>
</organism>